<proteinExistence type="predicted"/>
<dbReference type="EMBL" id="LAZR01056983">
    <property type="protein sequence ID" value="KKK73012.1"/>
    <property type="molecule type" value="Genomic_DNA"/>
</dbReference>
<feature type="domain" description="DUF7417" evidence="1">
    <location>
        <begin position="6"/>
        <end position="55"/>
    </location>
</feature>
<reference evidence="2" key="1">
    <citation type="journal article" date="2015" name="Nature">
        <title>Complex archaea that bridge the gap between prokaryotes and eukaryotes.</title>
        <authorList>
            <person name="Spang A."/>
            <person name="Saw J.H."/>
            <person name="Jorgensen S.L."/>
            <person name="Zaremba-Niedzwiedzka K."/>
            <person name="Martijn J."/>
            <person name="Lind A.E."/>
            <person name="van Eijk R."/>
            <person name="Schleper C."/>
            <person name="Guy L."/>
            <person name="Ettema T.J."/>
        </authorList>
    </citation>
    <scope>NUCLEOTIDE SEQUENCE</scope>
</reference>
<sequence>MGQIDKIIAYEQGELDDAGTLELFQTLVDSGMAWKLQGSYGRMAMSLLEAGLIEKGDSK</sequence>
<comment type="caution">
    <text evidence="2">The sequence shown here is derived from an EMBL/GenBank/DDBJ whole genome shotgun (WGS) entry which is preliminary data.</text>
</comment>
<accession>A0A0F8XV85</accession>
<evidence type="ECO:0000313" key="2">
    <source>
        <dbReference type="EMBL" id="KKK73012.1"/>
    </source>
</evidence>
<dbReference type="AlphaFoldDB" id="A0A0F8XV85"/>
<evidence type="ECO:0000259" key="1">
    <source>
        <dbReference type="Pfam" id="PF24192"/>
    </source>
</evidence>
<dbReference type="Pfam" id="PF24192">
    <property type="entry name" value="DUF7417"/>
    <property type="match status" value="1"/>
</dbReference>
<organism evidence="2">
    <name type="scientific">marine sediment metagenome</name>
    <dbReference type="NCBI Taxonomy" id="412755"/>
    <lineage>
        <taxon>unclassified sequences</taxon>
        <taxon>metagenomes</taxon>
        <taxon>ecological metagenomes</taxon>
    </lineage>
</organism>
<dbReference type="InterPro" id="IPR055840">
    <property type="entry name" value="DUF7417"/>
</dbReference>
<gene>
    <name evidence="2" type="ORF">LCGC14_2898140</name>
</gene>
<protein>
    <recommendedName>
        <fullName evidence="1">DUF7417 domain-containing protein</fullName>
    </recommendedName>
</protein>
<name>A0A0F8XV85_9ZZZZ</name>